<dbReference type="PANTHER" id="PTHR38776">
    <property type="entry name" value="MLTA-INTERACTING PROTEIN-RELATED"/>
    <property type="match status" value="1"/>
</dbReference>
<protein>
    <submittedName>
        <fullName evidence="6">Structural protein MipA</fullName>
    </submittedName>
</protein>
<dbReference type="OrthoDB" id="5951177at2"/>
<dbReference type="Pfam" id="PF06629">
    <property type="entry name" value="MipA"/>
    <property type="match status" value="1"/>
</dbReference>
<evidence type="ECO:0000256" key="3">
    <source>
        <dbReference type="ARBA" id="ARBA00022729"/>
    </source>
</evidence>
<comment type="similarity">
    <text evidence="2">Belongs to the MipA/OmpV family.</text>
</comment>
<evidence type="ECO:0000313" key="6">
    <source>
        <dbReference type="EMBL" id="KJN30611.1"/>
    </source>
</evidence>
<evidence type="ECO:0000256" key="2">
    <source>
        <dbReference type="ARBA" id="ARBA00005722"/>
    </source>
</evidence>
<evidence type="ECO:0000256" key="5">
    <source>
        <dbReference type="ARBA" id="ARBA00023237"/>
    </source>
</evidence>
<dbReference type="InterPro" id="IPR010583">
    <property type="entry name" value="MipA"/>
</dbReference>
<keyword evidence="4" id="KW-0472">Membrane</keyword>
<reference evidence="6 7" key="1">
    <citation type="submission" date="2015-03" db="EMBL/GenBank/DDBJ databases">
        <authorList>
            <person name="McCorrison J."/>
            <person name="Sanka R."/>
            <person name="Adams M."/>
            <person name="Brinkac L."/>
            <person name="Nierman W."/>
            <person name="Sutton G."/>
            <person name="Nelson K."/>
            <person name="Kiedrowski L."/>
            <person name="Guerrero D."/>
            <person name="Bonomo R."/>
        </authorList>
    </citation>
    <scope>NUCLEOTIDE SEQUENCE [LARGE SCALE GENOMIC DNA]</scope>
    <source>
        <strain evidence="6 7">35699</strain>
    </source>
</reference>
<evidence type="ECO:0000313" key="7">
    <source>
        <dbReference type="Proteomes" id="UP000033352"/>
    </source>
</evidence>
<gene>
    <name evidence="6" type="ORF">SS37_04870</name>
</gene>
<name>A0A0F1B8H0_9ENTR</name>
<dbReference type="AlphaFoldDB" id="A0A0F1B8H0"/>
<dbReference type="PANTHER" id="PTHR38776:SF1">
    <property type="entry name" value="MLTA-INTERACTING PROTEIN-RELATED"/>
    <property type="match status" value="1"/>
</dbReference>
<comment type="caution">
    <text evidence="6">The sequence shown here is derived from an EMBL/GenBank/DDBJ whole genome shotgun (WGS) entry which is preliminary data.</text>
</comment>
<dbReference type="PATRIC" id="fig|1619248.3.peg.4844"/>
<organism evidence="6 7">
    <name type="scientific">Enterobacter sichuanensis</name>
    <dbReference type="NCBI Taxonomy" id="2071710"/>
    <lineage>
        <taxon>Bacteria</taxon>
        <taxon>Pseudomonadati</taxon>
        <taxon>Pseudomonadota</taxon>
        <taxon>Gammaproteobacteria</taxon>
        <taxon>Enterobacterales</taxon>
        <taxon>Enterobacteriaceae</taxon>
        <taxon>Enterobacter</taxon>
        <taxon>Enterobacter cloacae complex</taxon>
    </lineage>
</organism>
<comment type="subcellular location">
    <subcellularLocation>
        <location evidence="1">Cell outer membrane</location>
    </subcellularLocation>
</comment>
<dbReference type="RefSeq" id="WP_045284865.1">
    <property type="nucleotide sequence ID" value="NZ_JZYX01000008.1"/>
</dbReference>
<dbReference type="GO" id="GO:0009279">
    <property type="term" value="C:cell outer membrane"/>
    <property type="evidence" value="ECO:0007669"/>
    <property type="project" value="UniProtKB-SubCell"/>
</dbReference>
<accession>A0A0F1B8H0</accession>
<dbReference type="Proteomes" id="UP000033352">
    <property type="component" value="Unassembled WGS sequence"/>
</dbReference>
<dbReference type="EMBL" id="JZYX01000008">
    <property type="protein sequence ID" value="KJN30611.1"/>
    <property type="molecule type" value="Genomic_DNA"/>
</dbReference>
<sequence>MRNIELRHPFPHLFPGRSLKNIVPGVVLALLATPLLAAEQSQGNVLTLGGGVDVAPRYSGSDKTRVSAAQVVDYSMTNGFFIGTTRGIGYGNNLGNLDYSAALSYRTGRKDKDVSSDSISSGSDELRGMGEIKGSAIVVPGLGYKVTDWLNLQVQGEIPVSERDNGEAVHFGISSPLYTSPNNPVTLALTGSWGSDKYMQTYYGVSAAQSAASGFARHDAGAGIYAYSLNLDWTHRLTSRWSVLAAAGVMQLTGDAADSPIVHRKTSPTGSLKVTYSF</sequence>
<keyword evidence="3" id="KW-0732">Signal</keyword>
<proteinExistence type="inferred from homology"/>
<keyword evidence="5" id="KW-0998">Cell outer membrane</keyword>
<evidence type="ECO:0000256" key="4">
    <source>
        <dbReference type="ARBA" id="ARBA00023136"/>
    </source>
</evidence>
<evidence type="ECO:0000256" key="1">
    <source>
        <dbReference type="ARBA" id="ARBA00004442"/>
    </source>
</evidence>